<proteinExistence type="predicted"/>
<dbReference type="Proteomes" id="UP000821845">
    <property type="component" value="Chromosome 9"/>
</dbReference>
<sequence>MHAGAQGQRHRQRHRQFIFSVNRFLWTLCGAKYPVCLNSGAIAGVCSRAPVQVMKVTRLRNQSQVRDWLRRNQDIAKSVKILHLVRDPRGILASRRRVDWCKESKSCTHPDTICTELRADLDCYEELKNALPNNAHRLRFEDLSVDPKREAVKLFNTLGMNYTHYTTMFLKAHTKARNADLRNPHSTRRNTRTVAFQWKTKLSYEDIVDIQRSCSDVLLRLGYKTINKNEISDRVSIVPVSHWTALTMLRMSAAMVTKRIY</sequence>
<organism evidence="1 2">
    <name type="scientific">Hyalomma asiaticum</name>
    <name type="common">Tick</name>
    <dbReference type="NCBI Taxonomy" id="266040"/>
    <lineage>
        <taxon>Eukaryota</taxon>
        <taxon>Metazoa</taxon>
        <taxon>Ecdysozoa</taxon>
        <taxon>Arthropoda</taxon>
        <taxon>Chelicerata</taxon>
        <taxon>Arachnida</taxon>
        <taxon>Acari</taxon>
        <taxon>Parasitiformes</taxon>
        <taxon>Ixodida</taxon>
        <taxon>Ixodoidea</taxon>
        <taxon>Ixodidae</taxon>
        <taxon>Hyalomminae</taxon>
        <taxon>Hyalomma</taxon>
    </lineage>
</organism>
<comment type="caution">
    <text evidence="1">The sequence shown here is derived from an EMBL/GenBank/DDBJ whole genome shotgun (WGS) entry which is preliminary data.</text>
</comment>
<evidence type="ECO:0000313" key="2">
    <source>
        <dbReference type="Proteomes" id="UP000821845"/>
    </source>
</evidence>
<protein>
    <submittedName>
        <fullName evidence="1">Uncharacterized protein</fullName>
    </submittedName>
</protein>
<reference evidence="1" key="1">
    <citation type="submission" date="2020-05" db="EMBL/GenBank/DDBJ databases">
        <title>Large-scale comparative analyses of tick genomes elucidate their genetic diversity and vector capacities.</title>
        <authorList>
            <person name="Jia N."/>
            <person name="Wang J."/>
            <person name="Shi W."/>
            <person name="Du L."/>
            <person name="Sun Y."/>
            <person name="Zhan W."/>
            <person name="Jiang J."/>
            <person name="Wang Q."/>
            <person name="Zhang B."/>
            <person name="Ji P."/>
            <person name="Sakyi L.B."/>
            <person name="Cui X."/>
            <person name="Yuan T."/>
            <person name="Jiang B."/>
            <person name="Yang W."/>
            <person name="Lam T.T.-Y."/>
            <person name="Chang Q."/>
            <person name="Ding S."/>
            <person name="Wang X."/>
            <person name="Zhu J."/>
            <person name="Ruan X."/>
            <person name="Zhao L."/>
            <person name="Wei J."/>
            <person name="Que T."/>
            <person name="Du C."/>
            <person name="Cheng J."/>
            <person name="Dai P."/>
            <person name="Han X."/>
            <person name="Huang E."/>
            <person name="Gao Y."/>
            <person name="Liu J."/>
            <person name="Shao H."/>
            <person name="Ye R."/>
            <person name="Li L."/>
            <person name="Wei W."/>
            <person name="Wang X."/>
            <person name="Wang C."/>
            <person name="Yang T."/>
            <person name="Huo Q."/>
            <person name="Li W."/>
            <person name="Guo W."/>
            <person name="Chen H."/>
            <person name="Zhou L."/>
            <person name="Ni X."/>
            <person name="Tian J."/>
            <person name="Zhou Y."/>
            <person name="Sheng Y."/>
            <person name="Liu T."/>
            <person name="Pan Y."/>
            <person name="Xia L."/>
            <person name="Li J."/>
            <person name="Zhao F."/>
            <person name="Cao W."/>
        </authorList>
    </citation>
    <scope>NUCLEOTIDE SEQUENCE</scope>
    <source>
        <strain evidence="1">Hyas-2018</strain>
    </source>
</reference>
<gene>
    <name evidence="1" type="ORF">HPB50_020467</name>
</gene>
<dbReference type="EMBL" id="CM023489">
    <property type="protein sequence ID" value="KAH6922985.1"/>
    <property type="molecule type" value="Genomic_DNA"/>
</dbReference>
<accession>A0ACB7RLB2</accession>
<evidence type="ECO:0000313" key="1">
    <source>
        <dbReference type="EMBL" id="KAH6922985.1"/>
    </source>
</evidence>
<name>A0ACB7RLB2_HYAAI</name>
<keyword evidence="2" id="KW-1185">Reference proteome</keyword>